<name>A0A3G8XDT3_9FLAO</name>
<protein>
    <submittedName>
        <fullName evidence="1">Uncharacterized protein</fullName>
    </submittedName>
</protein>
<accession>A0A3G8XDT3</accession>
<dbReference type="Proteomes" id="UP000270185">
    <property type="component" value="Chromosome"/>
</dbReference>
<keyword evidence="2" id="KW-1185">Reference proteome</keyword>
<evidence type="ECO:0000313" key="2">
    <source>
        <dbReference type="Proteomes" id="UP000270185"/>
    </source>
</evidence>
<reference evidence="2" key="1">
    <citation type="submission" date="2018-11" db="EMBL/GenBank/DDBJ databases">
        <title>Proposal to divide the Flavobacteriaceae and reorganize its genera based on Amino Acid Identity values calculated from whole genome sequences.</title>
        <authorList>
            <person name="Nicholson A.C."/>
            <person name="Gulvik C.A."/>
            <person name="Whitney A.M."/>
            <person name="Humrighouse B.W."/>
            <person name="Bell M."/>
            <person name="Holmes B."/>
            <person name="Steigerwalt A.G."/>
            <person name="Villarma A."/>
            <person name="Sheth M."/>
            <person name="Batra D."/>
            <person name="Pryor J."/>
            <person name="Bernardet J.-F."/>
            <person name="Hugo C."/>
            <person name="Kampfer P."/>
            <person name="Newman J.D."/>
            <person name="McQuiston J.R."/>
        </authorList>
    </citation>
    <scope>NUCLEOTIDE SEQUENCE [LARGE SCALE GENOMIC DNA]</scope>
    <source>
        <strain evidence="2">G0081</strain>
    </source>
</reference>
<dbReference type="EMBL" id="CP034159">
    <property type="protein sequence ID" value="AZI31695.1"/>
    <property type="molecule type" value="Genomic_DNA"/>
</dbReference>
<sequence>MNIPESKSYVNSTRQNKNKECLKTIQDIEICELDGTPIAGQITNIEKNEISFYAFAHTLNNKNYIVKPTPIDYIITDYENLSKQLGEKVITRINSIKSSYKLIQGRKKILVRSFKYLDLKPNTEYLFNAVCYEITTTQGKRDIVIIREVHE</sequence>
<gene>
    <name evidence="1" type="ORF">EIB73_00235</name>
</gene>
<evidence type="ECO:0000313" key="1">
    <source>
        <dbReference type="EMBL" id="AZI31695.1"/>
    </source>
</evidence>
<dbReference type="KEGG" id="ccas:EIB73_00235"/>
<dbReference type="AlphaFoldDB" id="A0A3G8XDT3"/>
<organism evidence="1 2">
    <name type="scientific">Kaistella carnis</name>
    <dbReference type="NCBI Taxonomy" id="1241979"/>
    <lineage>
        <taxon>Bacteria</taxon>
        <taxon>Pseudomonadati</taxon>
        <taxon>Bacteroidota</taxon>
        <taxon>Flavobacteriia</taxon>
        <taxon>Flavobacteriales</taxon>
        <taxon>Weeksellaceae</taxon>
        <taxon>Chryseobacterium group</taxon>
        <taxon>Kaistella</taxon>
    </lineage>
</organism>
<proteinExistence type="predicted"/>
<dbReference type="RefSeq" id="WP_125021501.1">
    <property type="nucleotide sequence ID" value="NZ_CP034159.1"/>
</dbReference>